<name>A0A6M3IRM9_9ZZZZ</name>
<proteinExistence type="predicted"/>
<protein>
    <submittedName>
        <fullName evidence="1">Putative methyltransferase</fullName>
    </submittedName>
</protein>
<dbReference type="GO" id="GO:0008168">
    <property type="term" value="F:methyltransferase activity"/>
    <property type="evidence" value="ECO:0007669"/>
    <property type="project" value="UniProtKB-KW"/>
</dbReference>
<evidence type="ECO:0000313" key="1">
    <source>
        <dbReference type="EMBL" id="QJA59737.1"/>
    </source>
</evidence>
<dbReference type="Pfam" id="PF13578">
    <property type="entry name" value="Methyltransf_24"/>
    <property type="match status" value="1"/>
</dbReference>
<dbReference type="EMBL" id="MT141382">
    <property type="protein sequence ID" value="QJA59737.1"/>
    <property type="molecule type" value="Genomic_DNA"/>
</dbReference>
<keyword evidence="1" id="KW-0808">Transferase</keyword>
<dbReference type="SUPFAM" id="SSF53335">
    <property type="entry name" value="S-adenosyl-L-methionine-dependent methyltransferases"/>
    <property type="match status" value="1"/>
</dbReference>
<dbReference type="Gene3D" id="3.40.50.150">
    <property type="entry name" value="Vaccinia Virus protein VP39"/>
    <property type="match status" value="1"/>
</dbReference>
<dbReference type="AlphaFoldDB" id="A0A6M3IRM9"/>
<reference evidence="1" key="1">
    <citation type="submission" date="2020-03" db="EMBL/GenBank/DDBJ databases">
        <title>The deep terrestrial virosphere.</title>
        <authorList>
            <person name="Holmfeldt K."/>
            <person name="Nilsson E."/>
            <person name="Simone D."/>
            <person name="Lopez-Fernandez M."/>
            <person name="Wu X."/>
            <person name="de Brujin I."/>
            <person name="Lundin D."/>
            <person name="Andersson A."/>
            <person name="Bertilsson S."/>
            <person name="Dopson M."/>
        </authorList>
    </citation>
    <scope>NUCLEOTIDE SEQUENCE</scope>
    <source>
        <strain evidence="1">MM415B01237</strain>
    </source>
</reference>
<organism evidence="1">
    <name type="scientific">viral metagenome</name>
    <dbReference type="NCBI Taxonomy" id="1070528"/>
    <lineage>
        <taxon>unclassified sequences</taxon>
        <taxon>metagenomes</taxon>
        <taxon>organismal metagenomes</taxon>
    </lineage>
</organism>
<keyword evidence="1" id="KW-0489">Methyltransferase</keyword>
<dbReference type="InterPro" id="IPR029063">
    <property type="entry name" value="SAM-dependent_MTases_sf"/>
</dbReference>
<gene>
    <name evidence="1" type="ORF">MM415B01237_0013</name>
</gene>
<accession>A0A6M3IRM9</accession>
<dbReference type="GO" id="GO:0032259">
    <property type="term" value="P:methylation"/>
    <property type="evidence" value="ECO:0007669"/>
    <property type="project" value="UniProtKB-KW"/>
</dbReference>
<sequence>MKLLDAIKEKGNPYWIPDCVRSDLPDFFKELGFKVGAEIGVSLGYNLELYLKAGFKMYGIDQWEDYEDEKYRPINALSKKGIVTETFDDVYKLAIERLSPYSNCILIKKKSMDALVDVPDRSLDFVYIDGNHMYGYVAMDLMQWAKKVRKGGIIAGHDYYDIKGSRSNRGVRYAVDGFMKSYDIDNFYVLGRKHIYKGQRSERALSFFCFKHW</sequence>